<dbReference type="Proteomes" id="UP001337655">
    <property type="component" value="Unassembled WGS sequence"/>
</dbReference>
<evidence type="ECO:0000256" key="5">
    <source>
        <dbReference type="ARBA" id="ARBA00023180"/>
    </source>
</evidence>
<evidence type="ECO:0000256" key="2">
    <source>
        <dbReference type="ARBA" id="ARBA00022670"/>
    </source>
</evidence>
<dbReference type="AlphaFoldDB" id="A0AAV9P776"/>
<proteinExistence type="inferred from homology"/>
<dbReference type="InterPro" id="IPR029058">
    <property type="entry name" value="AB_hydrolase_fold"/>
</dbReference>
<dbReference type="EMBL" id="JAVRRT010000009">
    <property type="protein sequence ID" value="KAK5168672.1"/>
    <property type="molecule type" value="Genomic_DNA"/>
</dbReference>
<dbReference type="RefSeq" id="XP_064658138.1">
    <property type="nucleotide sequence ID" value="XM_064803223.1"/>
</dbReference>
<comment type="caution">
    <text evidence="6">The sequence shown here is derived from an EMBL/GenBank/DDBJ whole genome shotgun (WGS) entry which is preliminary data.</text>
</comment>
<dbReference type="PANTHER" id="PTHR11010:SF117">
    <property type="entry name" value="SERINE PROTEASE 16"/>
    <property type="match status" value="1"/>
</dbReference>
<evidence type="ECO:0000256" key="3">
    <source>
        <dbReference type="ARBA" id="ARBA00022729"/>
    </source>
</evidence>
<dbReference type="SUPFAM" id="SSF53474">
    <property type="entry name" value="alpha/beta-Hydrolases"/>
    <property type="match status" value="1"/>
</dbReference>
<name>A0AAV9P776_9PEZI</name>
<reference evidence="6 7" key="1">
    <citation type="submission" date="2023-08" db="EMBL/GenBank/DDBJ databases">
        <title>Black Yeasts Isolated from many extreme environments.</title>
        <authorList>
            <person name="Coleine C."/>
            <person name="Stajich J.E."/>
            <person name="Selbmann L."/>
        </authorList>
    </citation>
    <scope>NUCLEOTIDE SEQUENCE [LARGE SCALE GENOMIC DNA]</scope>
    <source>
        <strain evidence="6 7">CCFEE 5935</strain>
    </source>
</reference>
<sequence>MGLSKAIDDVPRFPTHQFTIPIDHFHNESRYEPHTTETFEALYKMDDTFYIPGGPVIVNTLGEDYLDAHWLQAGLLRDLAKATGGLAVVWGQRYYYGGDIVRSDSYTKENLRFHTREQALADLAYFSQHVEFPGLRDKNLAAPGTPWIIIGGSYAGQTSVFARIQYPDLFWQKLIDIANTIFASGNESAIQEFKGGFGAEDVASNNGLATFFSLELSTEYASDLKWIPRSRTPIDKPGGYCSDITSSHIPRHVTAKQKATARSVIANGGRADETETLLPSVLHWFERVSGYFLVLCDSLKKLDECLSDRTPSPYVWIQCTEWGGFYTGYIAGSPDRPEALSIATTLQNPTWYIERCRKTYNFSSSYHGPDLERVNKYGGVNLSAPRLILSTGSKDVWRGLTPLAEQLPASTQPNPRVQNNGTTDSPQIIMAGAGHEWDLDDIPKEKYTDAVPPPVVRDAQALEIKTVQNWLVEWKDAHC</sequence>
<evidence type="ECO:0000313" key="7">
    <source>
        <dbReference type="Proteomes" id="UP001337655"/>
    </source>
</evidence>
<keyword evidence="3" id="KW-0732">Signal</keyword>
<dbReference type="PANTHER" id="PTHR11010">
    <property type="entry name" value="PROTEASE S28 PRO-X CARBOXYPEPTIDASE-RELATED"/>
    <property type="match status" value="1"/>
</dbReference>
<evidence type="ECO:0000313" key="6">
    <source>
        <dbReference type="EMBL" id="KAK5168672.1"/>
    </source>
</evidence>
<dbReference type="GeneID" id="89927321"/>
<keyword evidence="2" id="KW-0645">Protease</keyword>
<dbReference type="GO" id="GO:0006508">
    <property type="term" value="P:proteolysis"/>
    <property type="evidence" value="ECO:0007669"/>
    <property type="project" value="UniProtKB-KW"/>
</dbReference>
<protein>
    <submittedName>
        <fullName evidence="6">Uncharacterized protein</fullName>
    </submittedName>
</protein>
<keyword evidence="5" id="KW-0325">Glycoprotein</keyword>
<evidence type="ECO:0000256" key="4">
    <source>
        <dbReference type="ARBA" id="ARBA00022801"/>
    </source>
</evidence>
<evidence type="ECO:0000256" key="1">
    <source>
        <dbReference type="ARBA" id="ARBA00011079"/>
    </source>
</evidence>
<dbReference type="GO" id="GO:0008239">
    <property type="term" value="F:dipeptidyl-peptidase activity"/>
    <property type="evidence" value="ECO:0007669"/>
    <property type="project" value="TreeGrafter"/>
</dbReference>
<dbReference type="InterPro" id="IPR008758">
    <property type="entry name" value="Peptidase_S28"/>
</dbReference>
<comment type="similarity">
    <text evidence="1">Belongs to the peptidase S28 family.</text>
</comment>
<organism evidence="6 7">
    <name type="scientific">Saxophila tyrrhenica</name>
    <dbReference type="NCBI Taxonomy" id="1690608"/>
    <lineage>
        <taxon>Eukaryota</taxon>
        <taxon>Fungi</taxon>
        <taxon>Dikarya</taxon>
        <taxon>Ascomycota</taxon>
        <taxon>Pezizomycotina</taxon>
        <taxon>Dothideomycetes</taxon>
        <taxon>Dothideomycetidae</taxon>
        <taxon>Mycosphaerellales</taxon>
        <taxon>Extremaceae</taxon>
        <taxon>Saxophila</taxon>
    </lineage>
</organism>
<dbReference type="Gene3D" id="3.40.50.1820">
    <property type="entry name" value="alpha/beta hydrolase"/>
    <property type="match status" value="2"/>
</dbReference>
<gene>
    <name evidence="6" type="ORF">LTR77_005981</name>
</gene>
<accession>A0AAV9P776</accession>
<dbReference type="GO" id="GO:0070008">
    <property type="term" value="F:serine-type exopeptidase activity"/>
    <property type="evidence" value="ECO:0007669"/>
    <property type="project" value="InterPro"/>
</dbReference>
<dbReference type="Pfam" id="PF05577">
    <property type="entry name" value="Peptidase_S28"/>
    <property type="match status" value="1"/>
</dbReference>
<keyword evidence="4" id="KW-0378">Hydrolase</keyword>
<keyword evidence="7" id="KW-1185">Reference proteome</keyword>